<accession>A0ABQ8G8L4</accession>
<comment type="caution">
    <text evidence="2">The sequence shown here is derived from an EMBL/GenBank/DDBJ whole genome shotgun (WGS) entry which is preliminary data.</text>
</comment>
<keyword evidence="3" id="KW-1185">Reference proteome</keyword>
<reference evidence="2 3" key="1">
    <citation type="journal article" date="2021" name="Nat. Commun.">
        <title>Genetic determinants of endophytism in the Arabidopsis root mycobiome.</title>
        <authorList>
            <person name="Mesny F."/>
            <person name="Miyauchi S."/>
            <person name="Thiergart T."/>
            <person name="Pickel B."/>
            <person name="Atanasova L."/>
            <person name="Karlsson M."/>
            <person name="Huettel B."/>
            <person name="Barry K.W."/>
            <person name="Haridas S."/>
            <person name="Chen C."/>
            <person name="Bauer D."/>
            <person name="Andreopoulos W."/>
            <person name="Pangilinan J."/>
            <person name="LaButti K."/>
            <person name="Riley R."/>
            <person name="Lipzen A."/>
            <person name="Clum A."/>
            <person name="Drula E."/>
            <person name="Henrissat B."/>
            <person name="Kohler A."/>
            <person name="Grigoriev I.V."/>
            <person name="Martin F.M."/>
            <person name="Hacquard S."/>
        </authorList>
    </citation>
    <scope>NUCLEOTIDE SEQUENCE [LARGE SCALE GENOMIC DNA]</scope>
    <source>
        <strain evidence="2 3">MPI-SDFR-AT-0080</strain>
    </source>
</reference>
<evidence type="ECO:0000256" key="1">
    <source>
        <dbReference type="SAM" id="MobiDB-lite"/>
    </source>
</evidence>
<organism evidence="2 3">
    <name type="scientific">Macrophomina phaseolina</name>
    <dbReference type="NCBI Taxonomy" id="35725"/>
    <lineage>
        <taxon>Eukaryota</taxon>
        <taxon>Fungi</taxon>
        <taxon>Dikarya</taxon>
        <taxon>Ascomycota</taxon>
        <taxon>Pezizomycotina</taxon>
        <taxon>Dothideomycetes</taxon>
        <taxon>Dothideomycetes incertae sedis</taxon>
        <taxon>Botryosphaeriales</taxon>
        <taxon>Botryosphaeriaceae</taxon>
        <taxon>Macrophomina</taxon>
    </lineage>
</organism>
<evidence type="ECO:0000313" key="2">
    <source>
        <dbReference type="EMBL" id="KAH7048323.1"/>
    </source>
</evidence>
<proteinExistence type="predicted"/>
<name>A0ABQ8G8L4_9PEZI</name>
<evidence type="ECO:0000313" key="3">
    <source>
        <dbReference type="Proteomes" id="UP000774617"/>
    </source>
</evidence>
<dbReference type="EMBL" id="JAGTJR010000015">
    <property type="protein sequence ID" value="KAH7048323.1"/>
    <property type="molecule type" value="Genomic_DNA"/>
</dbReference>
<feature type="region of interest" description="Disordered" evidence="1">
    <location>
        <begin position="108"/>
        <end position="165"/>
    </location>
</feature>
<dbReference type="Proteomes" id="UP000774617">
    <property type="component" value="Unassembled WGS sequence"/>
</dbReference>
<protein>
    <submittedName>
        <fullName evidence="2">Uncharacterized protein</fullName>
    </submittedName>
</protein>
<feature type="compositionally biased region" description="Polar residues" evidence="1">
    <location>
        <begin position="143"/>
        <end position="161"/>
    </location>
</feature>
<sequence>MGGREWELPESQSQWQPMRGVLFDYWAMTLMTSSSRGHWQAADARAMAFCGRRSEVLKPARGARGLLARVSGGAARQWRRWASRRQRQWRQREGQRSLCEEVGSHANSTYLNTIPTPSPPREPRPDVLTPKPPKASWIGGARTSPSSKSPLAQRSPNQSASPFCMRHNPSGGTSCGNSNLLQSAVGLHLEQTKCSAMRPSLPCVAKREESYSSSRCAIVTVVRVASWVLSRLASPPNEEGTWRAGVQAGAGSLSALRRNTVDLH</sequence>
<gene>
    <name evidence="2" type="ORF">B0J12DRAFT_111240</name>
</gene>